<evidence type="ECO:0000256" key="1">
    <source>
        <dbReference type="ARBA" id="ARBA00004571"/>
    </source>
</evidence>
<dbReference type="RefSeq" id="WP_310472544.1">
    <property type="nucleotide sequence ID" value="NZ_CP136522.1"/>
</dbReference>
<evidence type="ECO:0000256" key="2">
    <source>
        <dbReference type="ARBA" id="ARBA00022448"/>
    </source>
</evidence>
<dbReference type="Pfam" id="PF07715">
    <property type="entry name" value="Plug"/>
    <property type="match status" value="1"/>
</dbReference>
<dbReference type="EMBL" id="CP136522">
    <property type="protein sequence ID" value="WOT04904.1"/>
    <property type="molecule type" value="Genomic_DNA"/>
</dbReference>
<evidence type="ECO:0000256" key="4">
    <source>
        <dbReference type="ARBA" id="ARBA00022692"/>
    </source>
</evidence>
<dbReference type="PANTHER" id="PTHR30069:SF53">
    <property type="entry name" value="COLICIN I RECEPTOR-RELATED"/>
    <property type="match status" value="1"/>
</dbReference>
<dbReference type="PANTHER" id="PTHR30069">
    <property type="entry name" value="TONB-DEPENDENT OUTER MEMBRANE RECEPTOR"/>
    <property type="match status" value="1"/>
</dbReference>
<gene>
    <name evidence="15" type="ORF">RGE70_16570</name>
</gene>
<dbReference type="SUPFAM" id="SSF56935">
    <property type="entry name" value="Porins"/>
    <property type="match status" value="1"/>
</dbReference>
<evidence type="ECO:0000256" key="12">
    <source>
        <dbReference type="SAM" id="SignalP"/>
    </source>
</evidence>
<sequence length="649" mass="71651">MSKAFSGRALSLVALAVSTGLSAGAFAEDQPTTATNEMEVMVVTANKSGVSLLKAPASMSVVTKEDIKLNTSVDVMDAVRQTPGITFQGRSTGGRQAMSIRGMDSDKTMFLVDGRRTLGSDNVFGHSNFQYNWLPMSAVESIEVVRGPLSALYGSDALGGVVNVRTKPIPEQWSGSVSARTGFAEGDGGDELNGSVHLAGPLSDNLGMLLSYTYSQADEVMEKENPSISELEDKESQNVFGRLSYLPSENHRLNVDFGLTDEVRFFNTASYLSTYDIDKSMYSVGYEGQFDNFDLNLGAYHAQMEQINSRTNGSTPSNPQLLKNSTVDASIGFDINPQHQMLVGTELRQETLEHPDIAGGKKDIQFLAAFAQDEWLLSDNLTATVGLRWDEHENFGSEISPRAYLVYTINDNWLMKGGYSHGFRAPTVKQSSPEYRFTSSTMKYEYMGNADVSPETSENYELNLTYSSNRASVAVTAYYNEIDDLIDSVCVSNCSGDADYTSDEPQLKTYENIEQAMTRGIETEIDVDLTEKWAFKVSYAYLDTENKTTGEELEQRPDQTVNSSVSWTDLDTGLSFRFRAEYLGEQLNSDVTMPGYTQYHAHGIWDASDSLSVNFGIKNLTDVDLAEESEEFDYAERGRTYYVGVNASF</sequence>
<evidence type="ECO:0000259" key="13">
    <source>
        <dbReference type="Pfam" id="PF00593"/>
    </source>
</evidence>
<organism evidence="15 16">
    <name type="scientific">Shewanella youngdeokensis</name>
    <dbReference type="NCBI Taxonomy" id="2999068"/>
    <lineage>
        <taxon>Bacteria</taxon>
        <taxon>Pseudomonadati</taxon>
        <taxon>Pseudomonadota</taxon>
        <taxon>Gammaproteobacteria</taxon>
        <taxon>Alteromonadales</taxon>
        <taxon>Shewanellaceae</taxon>
        <taxon>Shewanella</taxon>
    </lineage>
</organism>
<keyword evidence="4 10" id="KW-0812">Transmembrane</keyword>
<dbReference type="InterPro" id="IPR039426">
    <property type="entry name" value="TonB-dep_rcpt-like"/>
</dbReference>
<feature type="signal peptide" evidence="12">
    <location>
        <begin position="1"/>
        <end position="27"/>
    </location>
</feature>
<evidence type="ECO:0000256" key="9">
    <source>
        <dbReference type="ARBA" id="ARBA00023237"/>
    </source>
</evidence>
<keyword evidence="15" id="KW-0675">Receptor</keyword>
<feature type="chain" id="PRO_5046605973" evidence="12">
    <location>
        <begin position="28"/>
        <end position="649"/>
    </location>
</feature>
<keyword evidence="8 10" id="KW-0472">Membrane</keyword>
<keyword evidence="2 10" id="KW-0813">Transport</keyword>
<reference evidence="15 16" key="1">
    <citation type="submission" date="2023-10" db="EMBL/GenBank/DDBJ databases">
        <title>Complete genome sequence of Shewanella sp. DAU334.</title>
        <authorList>
            <person name="Lee Y.-S."/>
            <person name="Jeong H.-R."/>
            <person name="Hwang E.-J."/>
            <person name="Choi Y.-L."/>
            <person name="Kim G.-D."/>
        </authorList>
    </citation>
    <scope>NUCLEOTIDE SEQUENCE [LARGE SCALE GENOMIC DNA]</scope>
    <source>
        <strain evidence="15 16">DAU334</strain>
    </source>
</reference>
<evidence type="ECO:0000256" key="10">
    <source>
        <dbReference type="PROSITE-ProRule" id="PRU01360"/>
    </source>
</evidence>
<evidence type="ECO:0000256" key="3">
    <source>
        <dbReference type="ARBA" id="ARBA00022452"/>
    </source>
</evidence>
<evidence type="ECO:0000256" key="8">
    <source>
        <dbReference type="ARBA" id="ARBA00023136"/>
    </source>
</evidence>
<evidence type="ECO:0000256" key="7">
    <source>
        <dbReference type="ARBA" id="ARBA00023077"/>
    </source>
</evidence>
<keyword evidence="16" id="KW-1185">Reference proteome</keyword>
<dbReference type="Gene3D" id="2.40.170.20">
    <property type="entry name" value="TonB-dependent receptor, beta-barrel domain"/>
    <property type="match status" value="1"/>
</dbReference>
<dbReference type="Proteomes" id="UP001529491">
    <property type="component" value="Chromosome"/>
</dbReference>
<proteinExistence type="inferred from homology"/>
<keyword evidence="5 12" id="KW-0732">Signal</keyword>
<protein>
    <submittedName>
        <fullName evidence="15">TonB-dependent receptor</fullName>
    </submittedName>
</protein>
<evidence type="ECO:0000256" key="6">
    <source>
        <dbReference type="ARBA" id="ARBA00023065"/>
    </source>
</evidence>
<feature type="domain" description="TonB-dependent receptor plug" evidence="14">
    <location>
        <begin position="53"/>
        <end position="161"/>
    </location>
</feature>
<dbReference type="Gene3D" id="2.170.130.10">
    <property type="entry name" value="TonB-dependent receptor, plug domain"/>
    <property type="match status" value="1"/>
</dbReference>
<evidence type="ECO:0000259" key="14">
    <source>
        <dbReference type="Pfam" id="PF07715"/>
    </source>
</evidence>
<keyword evidence="6" id="KW-0406">Ion transport</keyword>
<evidence type="ECO:0000256" key="11">
    <source>
        <dbReference type="RuleBase" id="RU003357"/>
    </source>
</evidence>
<keyword evidence="9 10" id="KW-0998">Cell outer membrane</keyword>
<keyword evidence="3 10" id="KW-1134">Transmembrane beta strand</keyword>
<name>A0ABZ0JZG3_9GAMM</name>
<evidence type="ECO:0000313" key="15">
    <source>
        <dbReference type="EMBL" id="WOT04904.1"/>
    </source>
</evidence>
<evidence type="ECO:0000313" key="16">
    <source>
        <dbReference type="Proteomes" id="UP001529491"/>
    </source>
</evidence>
<dbReference type="InterPro" id="IPR000531">
    <property type="entry name" value="Beta-barrel_TonB"/>
</dbReference>
<dbReference type="CDD" id="cd01347">
    <property type="entry name" value="ligand_gated_channel"/>
    <property type="match status" value="1"/>
</dbReference>
<evidence type="ECO:0000256" key="5">
    <source>
        <dbReference type="ARBA" id="ARBA00022729"/>
    </source>
</evidence>
<dbReference type="InterPro" id="IPR037066">
    <property type="entry name" value="Plug_dom_sf"/>
</dbReference>
<dbReference type="PROSITE" id="PS52016">
    <property type="entry name" value="TONB_DEPENDENT_REC_3"/>
    <property type="match status" value="1"/>
</dbReference>
<dbReference type="InterPro" id="IPR036942">
    <property type="entry name" value="Beta-barrel_TonB_sf"/>
</dbReference>
<feature type="domain" description="TonB-dependent receptor-like beta-barrel" evidence="13">
    <location>
        <begin position="236"/>
        <end position="620"/>
    </location>
</feature>
<comment type="similarity">
    <text evidence="10 11">Belongs to the TonB-dependent receptor family.</text>
</comment>
<dbReference type="Pfam" id="PF00593">
    <property type="entry name" value="TonB_dep_Rec_b-barrel"/>
    <property type="match status" value="1"/>
</dbReference>
<keyword evidence="7 11" id="KW-0798">TonB box</keyword>
<accession>A0ABZ0JZG3</accession>
<comment type="subcellular location">
    <subcellularLocation>
        <location evidence="1 10">Cell outer membrane</location>
        <topology evidence="1 10">Multi-pass membrane protein</topology>
    </subcellularLocation>
</comment>
<dbReference type="InterPro" id="IPR012910">
    <property type="entry name" value="Plug_dom"/>
</dbReference>